<dbReference type="Proteomes" id="UP001161247">
    <property type="component" value="Chromosome 4"/>
</dbReference>
<feature type="domain" description="Reverse transcriptase zinc-binding" evidence="2">
    <location>
        <begin position="452"/>
        <end position="496"/>
    </location>
</feature>
<dbReference type="PANTHER" id="PTHR33710">
    <property type="entry name" value="BNAC02G09200D PROTEIN"/>
    <property type="match status" value="1"/>
</dbReference>
<organism evidence="3 4">
    <name type="scientific">Oldenlandia corymbosa var. corymbosa</name>
    <dbReference type="NCBI Taxonomy" id="529605"/>
    <lineage>
        <taxon>Eukaryota</taxon>
        <taxon>Viridiplantae</taxon>
        <taxon>Streptophyta</taxon>
        <taxon>Embryophyta</taxon>
        <taxon>Tracheophyta</taxon>
        <taxon>Spermatophyta</taxon>
        <taxon>Magnoliopsida</taxon>
        <taxon>eudicotyledons</taxon>
        <taxon>Gunneridae</taxon>
        <taxon>Pentapetalae</taxon>
        <taxon>asterids</taxon>
        <taxon>lamiids</taxon>
        <taxon>Gentianales</taxon>
        <taxon>Rubiaceae</taxon>
        <taxon>Rubioideae</taxon>
        <taxon>Spermacoceae</taxon>
        <taxon>Hedyotis-Oldenlandia complex</taxon>
        <taxon>Oldenlandia</taxon>
    </lineage>
</organism>
<evidence type="ECO:0000256" key="1">
    <source>
        <dbReference type="SAM" id="MobiDB-lite"/>
    </source>
</evidence>
<dbReference type="InterPro" id="IPR036691">
    <property type="entry name" value="Endo/exonu/phosph_ase_sf"/>
</dbReference>
<dbReference type="PANTHER" id="PTHR33710:SF64">
    <property type="entry name" value="ENDONUCLEASE_EXONUCLEASE_PHOSPHATASE DOMAIN-CONTAINING PROTEIN"/>
    <property type="match status" value="1"/>
</dbReference>
<sequence>MTKGKGRGSTVTKETGKSSKNERGIQVQKPIEEAIREEIQQKKEQDETTKKGSVGRDKAECREPVKPKWIQRNADQQVQDLQGKTEMGIKEKAVEMTEPSGANKGKGIGEITGGIRVVQRDKKTHENQEAEGSKGECREWNDTEKLEHCWGEGGKRRGFNNPLKHQEVGNIVRGHKIGIAGLVETKLSSEKCRIMMIRWWKDYEWIKNATQQQKGQIMVMWRRGEYKVDALVIKEQFIHCRVEEIAEKKEFIMTVIYAKNVPGDRSELWLDLIQLTNTSKPWILGDFNSILQQDEKLGGLPFKAQEMEEFQQMMDGCQVQEIKTLGIQFTWSNKQLGDKRICCKLDRMMGSDEWMMVFSEAYVTASREGISDHCPLVLQWDQKSPNGRRPFKFFNMWLEGKDFQKIVKAVWEKEIEGTKQFQLLEIIQTELQQKPLDLSLQESEKAMVEEYGRLLTRDRLLQLGLMVENANCPLCEDSLETVEHLFIKCQFAKDLWLQIRSWIQFPENWLKVDGSRRLAYRWKGKSVRKKVVLTTIAAGFYHIWKARNQKIHENVSRSVDGAVVDIRKEIRWRVRSKIHNPKPSEERILKSLELW</sequence>
<evidence type="ECO:0000313" key="4">
    <source>
        <dbReference type="Proteomes" id="UP001161247"/>
    </source>
</evidence>
<dbReference type="EMBL" id="OX459121">
    <property type="protein sequence ID" value="CAI9103398.1"/>
    <property type="molecule type" value="Genomic_DNA"/>
</dbReference>
<feature type="compositionally biased region" description="Basic and acidic residues" evidence="1">
    <location>
        <begin position="30"/>
        <end position="66"/>
    </location>
</feature>
<dbReference type="AlphaFoldDB" id="A0AAV1D6Z8"/>
<name>A0AAV1D6Z8_OLDCO</name>
<dbReference type="InterPro" id="IPR026960">
    <property type="entry name" value="RVT-Znf"/>
</dbReference>
<feature type="region of interest" description="Disordered" evidence="1">
    <location>
        <begin position="1"/>
        <end position="68"/>
    </location>
</feature>
<dbReference type="Gene3D" id="3.60.10.10">
    <property type="entry name" value="Endonuclease/exonuclease/phosphatase"/>
    <property type="match status" value="1"/>
</dbReference>
<protein>
    <submittedName>
        <fullName evidence="3">OLC1v1001867C1</fullName>
    </submittedName>
</protein>
<keyword evidence="4" id="KW-1185">Reference proteome</keyword>
<proteinExistence type="predicted"/>
<dbReference type="SUPFAM" id="SSF56219">
    <property type="entry name" value="DNase I-like"/>
    <property type="match status" value="1"/>
</dbReference>
<reference evidence="3" key="1">
    <citation type="submission" date="2023-03" db="EMBL/GenBank/DDBJ databases">
        <authorList>
            <person name="Julca I."/>
        </authorList>
    </citation>
    <scope>NUCLEOTIDE SEQUENCE</scope>
</reference>
<dbReference type="Pfam" id="PF13966">
    <property type="entry name" value="zf-RVT"/>
    <property type="match status" value="1"/>
</dbReference>
<accession>A0AAV1D6Z8</accession>
<feature type="compositionally biased region" description="Basic and acidic residues" evidence="1">
    <location>
        <begin position="14"/>
        <end position="23"/>
    </location>
</feature>
<evidence type="ECO:0000259" key="2">
    <source>
        <dbReference type="Pfam" id="PF13966"/>
    </source>
</evidence>
<gene>
    <name evidence="3" type="ORF">OLC1_LOCUS12579</name>
</gene>
<evidence type="ECO:0000313" key="3">
    <source>
        <dbReference type="EMBL" id="CAI9103398.1"/>
    </source>
</evidence>